<dbReference type="AlphaFoldDB" id="G9WR28"/>
<dbReference type="GO" id="GO:0052621">
    <property type="term" value="F:diguanylate cyclase activity"/>
    <property type="evidence" value="ECO:0007669"/>
    <property type="project" value="TreeGrafter"/>
</dbReference>
<dbReference type="SUPFAM" id="SSF55073">
    <property type="entry name" value="Nucleotide cyclase"/>
    <property type="match status" value="1"/>
</dbReference>
<keyword evidence="4" id="KW-1185">Reference proteome</keyword>
<accession>G9WR28</accession>
<dbReference type="PANTHER" id="PTHR45138">
    <property type="entry name" value="REGULATORY COMPONENTS OF SENSORY TRANSDUCTION SYSTEM"/>
    <property type="match status" value="1"/>
</dbReference>
<dbReference type="Gene3D" id="3.30.70.270">
    <property type="match status" value="1"/>
</dbReference>
<dbReference type="RefSeq" id="WP_009535984.1">
    <property type="nucleotide sequence ID" value="NZ_JH414504.1"/>
</dbReference>
<dbReference type="PATRIC" id="fig|796944.3.peg.38"/>
<evidence type="ECO:0000313" key="4">
    <source>
        <dbReference type="Proteomes" id="UP000003527"/>
    </source>
</evidence>
<feature type="transmembrane region" description="Helical" evidence="1">
    <location>
        <begin position="383"/>
        <end position="403"/>
    </location>
</feature>
<dbReference type="InterPro" id="IPR000160">
    <property type="entry name" value="GGDEF_dom"/>
</dbReference>
<dbReference type="InterPro" id="IPR029787">
    <property type="entry name" value="Nucleotide_cyclase"/>
</dbReference>
<feature type="domain" description="GGDEF" evidence="2">
    <location>
        <begin position="459"/>
        <end position="592"/>
    </location>
</feature>
<keyword evidence="1" id="KW-0812">Transmembrane</keyword>
<protein>
    <recommendedName>
        <fullName evidence="2">GGDEF domain-containing protein</fullName>
    </recommendedName>
</protein>
<dbReference type="NCBIfam" id="TIGR00254">
    <property type="entry name" value="GGDEF"/>
    <property type="match status" value="1"/>
</dbReference>
<dbReference type="CDD" id="cd01949">
    <property type="entry name" value="GGDEF"/>
    <property type="match status" value="1"/>
</dbReference>
<dbReference type="PROSITE" id="PS50887">
    <property type="entry name" value="GGDEF"/>
    <property type="match status" value="1"/>
</dbReference>
<dbReference type="InterPro" id="IPR050469">
    <property type="entry name" value="Diguanylate_Cyclase"/>
</dbReference>
<dbReference type="PANTHER" id="PTHR45138:SF9">
    <property type="entry name" value="DIGUANYLATE CYCLASE DGCM-RELATED"/>
    <property type="match status" value="1"/>
</dbReference>
<dbReference type="InterPro" id="IPR043128">
    <property type="entry name" value="Rev_trsase/Diguanyl_cyclase"/>
</dbReference>
<sequence length="597" mass="68244">MKSRDGNRLFRLSLLSAGMVFLLIFVVFVLKSWKFYFHSMPKDWAVQKDRQETEEEEGQGGRISSKNILFISSDAASEEIFQRQIEGVRAVLDGTETHLDSFHVRSYSSDDERDATDFYADMNAYLQKKGIIYDGVLVGDDRSLSLVKQYKDSLFPDIPLIFFSIRDQELAKSVSKNSKMTGYYMFSYMKETLDLATALQVRAKSILAIYDNSYLGAEEREEFLSLQDQFPDYRFEGINFSQLSREEFIQSIENLDEESILLYLYAGEDEDGNRYPRSQITKLLLSKVSTPLYGHAMDEEIPGFLGGRIVDYRLMAEDATLLLTEILSNRVKIEEQPVTEDSPGTLYVSDRVLTAYRLSGKKLPRGCEIKGGIQDIWRKYRDIVIIASLPFLSLFLFSLYFVLSRMRSRSLFKVLEEENDRLLYEQDQLAHKLRYDYLTELLNRQAALSNMEELLKNSKEFSCVLVDIDNLKELNELRGYETGDLYLSAVANRLKKMERDYGAVASRYGGDEFLIVFPRAILQEDSLEIKEIQAAFYRSITVSGETVYMKASGGVACSEGNANPKEVVMSAGIALSAAKTKGNRVKILSVDKEIKRE</sequence>
<dbReference type="Proteomes" id="UP000003527">
    <property type="component" value="Unassembled WGS sequence"/>
</dbReference>
<comment type="caution">
    <text evidence="3">The sequence shown here is derived from an EMBL/GenBank/DDBJ whole genome shotgun (WGS) entry which is preliminary data.</text>
</comment>
<dbReference type="EMBL" id="AFZD01000001">
    <property type="protein sequence ID" value="EHL14472.1"/>
    <property type="molecule type" value="Genomic_DNA"/>
</dbReference>
<proteinExistence type="predicted"/>
<feature type="transmembrane region" description="Helical" evidence="1">
    <location>
        <begin position="12"/>
        <end position="33"/>
    </location>
</feature>
<dbReference type="SMART" id="SM00267">
    <property type="entry name" value="GGDEF"/>
    <property type="match status" value="1"/>
</dbReference>
<reference evidence="3 4" key="1">
    <citation type="submission" date="2011-08" db="EMBL/GenBank/DDBJ databases">
        <title>The Genome Sequence of Oribacterium sp. ACB7.</title>
        <authorList>
            <consortium name="The Broad Institute Genome Sequencing Platform"/>
            <person name="Earl A."/>
            <person name="Ward D."/>
            <person name="Feldgarden M."/>
            <person name="Gevers D."/>
            <person name="Sizova M."/>
            <person name="Hazen A."/>
            <person name="Epstein S."/>
            <person name="Young S.K."/>
            <person name="Zeng Q."/>
            <person name="Gargeya S."/>
            <person name="Fitzgerald M."/>
            <person name="Haas B."/>
            <person name="Abouelleil A."/>
            <person name="Alvarado L."/>
            <person name="Arachchi H.M."/>
            <person name="Berlin A."/>
            <person name="Brown A."/>
            <person name="Chapman S.B."/>
            <person name="Chen Z."/>
            <person name="Dunbar C."/>
            <person name="Freedman E."/>
            <person name="Gearin G."/>
            <person name="Gellesch M."/>
            <person name="Goldberg J."/>
            <person name="Griggs A."/>
            <person name="Gujja S."/>
            <person name="Heiman D."/>
            <person name="Howarth C."/>
            <person name="Larson L."/>
            <person name="Lui A."/>
            <person name="MacDonald P.J.P."/>
            <person name="Montmayeur A."/>
            <person name="Murphy C."/>
            <person name="Neiman D."/>
            <person name="Pearson M."/>
            <person name="Priest M."/>
            <person name="Roberts A."/>
            <person name="Saif S."/>
            <person name="Shea T."/>
            <person name="Shenoy N."/>
            <person name="Sisk P."/>
            <person name="Stolte C."/>
            <person name="Sykes S."/>
            <person name="Wortman J."/>
            <person name="Nusbaum C."/>
            <person name="Birren B."/>
        </authorList>
    </citation>
    <scope>NUCLEOTIDE SEQUENCE [LARGE SCALE GENOMIC DNA]</scope>
    <source>
        <strain evidence="3 4">ACB7</strain>
    </source>
</reference>
<organism evidence="3 4">
    <name type="scientific">Oribacterium asaccharolyticum ACB7</name>
    <dbReference type="NCBI Taxonomy" id="796944"/>
    <lineage>
        <taxon>Bacteria</taxon>
        <taxon>Bacillati</taxon>
        <taxon>Bacillota</taxon>
        <taxon>Clostridia</taxon>
        <taxon>Lachnospirales</taxon>
        <taxon>Lachnospiraceae</taxon>
        <taxon>Oribacterium</taxon>
    </lineage>
</organism>
<keyword evidence="1" id="KW-1133">Transmembrane helix</keyword>
<evidence type="ECO:0000313" key="3">
    <source>
        <dbReference type="EMBL" id="EHL14472.1"/>
    </source>
</evidence>
<dbReference type="HOGENOM" id="CLU_456968_0_0_9"/>
<name>G9WR28_9FIRM</name>
<gene>
    <name evidence="3" type="ORF">HMPREF9624_00037</name>
</gene>
<keyword evidence="1" id="KW-0472">Membrane</keyword>
<evidence type="ECO:0000259" key="2">
    <source>
        <dbReference type="PROSITE" id="PS50887"/>
    </source>
</evidence>
<dbReference type="Pfam" id="PF00990">
    <property type="entry name" value="GGDEF"/>
    <property type="match status" value="1"/>
</dbReference>
<evidence type="ECO:0000256" key="1">
    <source>
        <dbReference type="SAM" id="Phobius"/>
    </source>
</evidence>